<dbReference type="AlphaFoldDB" id="A0AAW3YQH8"/>
<evidence type="ECO:0000313" key="3">
    <source>
        <dbReference type="EMBL" id="MBD2799871.1"/>
    </source>
</evidence>
<feature type="domain" description="Transglycosylase SLT" evidence="2">
    <location>
        <begin position="62"/>
        <end position="355"/>
    </location>
</feature>
<feature type="signal peptide" evidence="1">
    <location>
        <begin position="1"/>
        <end position="20"/>
    </location>
</feature>
<dbReference type="PANTHER" id="PTHR30163:SF8">
    <property type="entry name" value="LYTIC MUREIN TRANSGLYCOSYLASE"/>
    <property type="match status" value="1"/>
</dbReference>
<dbReference type="InterPro" id="IPR043426">
    <property type="entry name" value="MltB-like"/>
</dbReference>
<dbReference type="Proteomes" id="UP001193920">
    <property type="component" value="Unassembled WGS sequence"/>
</dbReference>
<dbReference type="PROSITE" id="PS51257">
    <property type="entry name" value="PROKAR_LIPOPROTEIN"/>
    <property type="match status" value="1"/>
</dbReference>
<sequence length="366" mass="41295">MKLITGMTLLTATLLSGCNASCTAGLCDKQLNNQPALTAQSKAEVRGLEQHFPLDSREPSQFPAYVALLKQQAREQGFSETTLDRAFADIHFIPRVIKADRNQPEKKITLDDYLKRVLPTWKIEQGVAQYKNHLSQLAKISHKYKVPEAYIVALWGLESGFGKLQGKEDVISALSTLAFEGRREVFFIKQLLAALEIMESQYIDENKTLKGSWAGAMGQNQFMPTSYLTYGADGDDDGKIDIWDNKTDVFASTANYLAKEGWQQDLPWGYRISLPADFDMTLEGIKTEQGKTIAQWQMLGVSSPHLENLPANTKGWIVIPDDPAKRAFWVTQNFRTIMHWNRSYYFALSVGMMADGITQRTHFLTH</sequence>
<dbReference type="SUPFAM" id="SSF53955">
    <property type="entry name" value="Lysozyme-like"/>
    <property type="match status" value="1"/>
</dbReference>
<dbReference type="RefSeq" id="WP_323861869.1">
    <property type="nucleotide sequence ID" value="NZ_JACXBC010000014.1"/>
</dbReference>
<dbReference type="Pfam" id="PF13406">
    <property type="entry name" value="SLT_2"/>
    <property type="match status" value="1"/>
</dbReference>
<dbReference type="InterPro" id="IPR031304">
    <property type="entry name" value="SLT_2"/>
</dbReference>
<dbReference type="GO" id="GO:0008933">
    <property type="term" value="F:peptidoglycan lytic transglycosylase activity"/>
    <property type="evidence" value="ECO:0007669"/>
    <property type="project" value="TreeGrafter"/>
</dbReference>
<dbReference type="InterPro" id="IPR023346">
    <property type="entry name" value="Lysozyme-like_dom_sf"/>
</dbReference>
<accession>A0AAW3YQH8</accession>
<dbReference type="GO" id="GO:0009253">
    <property type="term" value="P:peptidoglycan catabolic process"/>
    <property type="evidence" value="ECO:0007669"/>
    <property type="project" value="TreeGrafter"/>
</dbReference>
<dbReference type="PANTHER" id="PTHR30163">
    <property type="entry name" value="MEMBRANE-BOUND LYTIC MUREIN TRANSGLYCOSYLASE B"/>
    <property type="match status" value="1"/>
</dbReference>
<dbReference type="InterPro" id="IPR011970">
    <property type="entry name" value="MltB_2"/>
</dbReference>
<feature type="chain" id="PRO_5043957894" evidence="1">
    <location>
        <begin position="21"/>
        <end position="366"/>
    </location>
</feature>
<evidence type="ECO:0000256" key="1">
    <source>
        <dbReference type="SAM" id="SignalP"/>
    </source>
</evidence>
<organism evidence="3">
    <name type="scientific">Xenorhabdus szentirmaii</name>
    <dbReference type="NCBI Taxonomy" id="290112"/>
    <lineage>
        <taxon>Bacteria</taxon>
        <taxon>Pseudomonadati</taxon>
        <taxon>Pseudomonadota</taxon>
        <taxon>Gammaproteobacteria</taxon>
        <taxon>Enterobacterales</taxon>
        <taxon>Morganellaceae</taxon>
        <taxon>Xenorhabdus</taxon>
    </lineage>
</organism>
<proteinExistence type="predicted"/>
<dbReference type="EMBL" id="JACXBF010000124">
    <property type="protein sequence ID" value="MBD2799871.1"/>
    <property type="molecule type" value="Genomic_DNA"/>
</dbReference>
<name>A0AAW3YQH8_9GAMM</name>
<reference evidence="3" key="2">
    <citation type="journal article" date="2024" name="Toxins">
        <title>Genome Sequence Analysis of Native Xenorhabdus Strains Isolated from Entomopathogenic Nematodes in Argentina.</title>
        <authorList>
            <person name="Palma L."/>
            <person name="Frizzo L."/>
            <person name="Kaiser S."/>
            <person name="Berry C."/>
            <person name="Caballero P."/>
            <person name="Bode H.B."/>
            <person name="Del Valle E.E."/>
        </authorList>
    </citation>
    <scope>NUCLEOTIDE SEQUENCE</scope>
    <source>
        <strain evidence="3">M</strain>
    </source>
</reference>
<comment type="caution">
    <text evidence="3">The sequence shown here is derived from an EMBL/GenBank/DDBJ whole genome shotgun (WGS) entry which is preliminary data.</text>
</comment>
<keyword evidence="1" id="KW-0732">Signal</keyword>
<evidence type="ECO:0000259" key="2">
    <source>
        <dbReference type="Pfam" id="PF13406"/>
    </source>
</evidence>
<dbReference type="Gene3D" id="1.10.530.10">
    <property type="match status" value="1"/>
</dbReference>
<dbReference type="Gene3D" id="1.10.8.350">
    <property type="entry name" value="Bacterial muramidase"/>
    <property type="match status" value="1"/>
</dbReference>
<gene>
    <name evidence="3" type="ORF">ID854_05225</name>
</gene>
<reference evidence="3" key="1">
    <citation type="submission" date="2020-09" db="EMBL/GenBank/DDBJ databases">
        <authorList>
            <person name="Palma L."/>
            <person name="Caballero P."/>
            <person name="Berry C."/>
            <person name="Del Valle E."/>
        </authorList>
    </citation>
    <scope>NUCLEOTIDE SEQUENCE</scope>
    <source>
        <strain evidence="3">M</strain>
    </source>
</reference>
<dbReference type="NCBIfam" id="TIGR02283">
    <property type="entry name" value="MltB_2"/>
    <property type="match status" value="1"/>
</dbReference>
<protein>
    <submittedName>
        <fullName evidence="3">Lytic murein transglycosylase</fullName>
    </submittedName>
</protein>